<evidence type="ECO:0000313" key="2">
    <source>
        <dbReference type="Proteomes" id="UP000182761"/>
    </source>
</evidence>
<organism evidence="1 2">
    <name type="scientific">Apibacter mensalis</name>
    <dbReference type="NCBI Taxonomy" id="1586267"/>
    <lineage>
        <taxon>Bacteria</taxon>
        <taxon>Pseudomonadati</taxon>
        <taxon>Bacteroidota</taxon>
        <taxon>Flavobacteriia</taxon>
        <taxon>Flavobacteriales</taxon>
        <taxon>Weeksellaceae</taxon>
        <taxon>Apibacter</taxon>
    </lineage>
</organism>
<gene>
    <name evidence="1" type="ORF">Ga0061079_102148</name>
</gene>
<dbReference type="AlphaFoldDB" id="A0A0X3AMI3"/>
<dbReference type="STRING" id="1586267.GCA_001418685_00428"/>
<accession>A0A0X3AMI3</accession>
<dbReference type="EMBL" id="FCOR01000002">
    <property type="protein sequence ID" value="CVK15601.1"/>
    <property type="molecule type" value="Genomic_DNA"/>
</dbReference>
<dbReference type="Proteomes" id="UP000182761">
    <property type="component" value="Unassembled WGS sequence"/>
</dbReference>
<protein>
    <submittedName>
        <fullName evidence="1">Uncharacterized protein</fullName>
    </submittedName>
</protein>
<evidence type="ECO:0000313" key="1">
    <source>
        <dbReference type="EMBL" id="CVK15601.1"/>
    </source>
</evidence>
<dbReference type="OrthoDB" id="1261027at2"/>
<reference evidence="1 2" key="1">
    <citation type="submission" date="2016-01" db="EMBL/GenBank/DDBJ databases">
        <authorList>
            <person name="McClelland M."/>
            <person name="Jain A."/>
            <person name="Saraogi P."/>
            <person name="Mendelson R."/>
            <person name="Westerman R."/>
            <person name="SanMiguel P."/>
            <person name="Csonka L."/>
        </authorList>
    </citation>
    <scope>NUCLEOTIDE SEQUENCE [LARGE SCALE GENOMIC DNA]</scope>
    <source>
        <strain evidence="1 2">R-53146</strain>
    </source>
</reference>
<dbReference type="RefSeq" id="WP_055424829.1">
    <property type="nucleotide sequence ID" value="NZ_FCOR01000002.1"/>
</dbReference>
<name>A0A0X3AMI3_9FLAO</name>
<sequence length="95" mass="10675">MVGVDNHPGSPNADKTTDHFMVIVGMGNDSVGKYFLFHDNAMGNKNVGASNENRLYCKCKEYKLEGVADKRNTYFSSDAGYKKYTVSQIRKSKRK</sequence>
<proteinExistence type="predicted"/>
<keyword evidence="2" id="KW-1185">Reference proteome</keyword>